<dbReference type="EMBL" id="CABPRZ010000017">
    <property type="protein sequence ID" value="VVE36052.1"/>
    <property type="molecule type" value="Genomic_DNA"/>
</dbReference>
<dbReference type="Proteomes" id="UP000414233">
    <property type="component" value="Unassembled WGS sequence"/>
</dbReference>
<evidence type="ECO:0000313" key="2">
    <source>
        <dbReference type="Proteomes" id="UP000414233"/>
    </source>
</evidence>
<protein>
    <submittedName>
        <fullName evidence="1">Uncharacterized protein</fullName>
    </submittedName>
</protein>
<accession>A0A5E4XIL4</accession>
<keyword evidence="2" id="KW-1185">Reference proteome</keyword>
<dbReference type="PROSITE" id="PS51257">
    <property type="entry name" value="PROKAR_LIPOPROTEIN"/>
    <property type="match status" value="1"/>
</dbReference>
<sequence>MNTMKRTLPRVTGKWLAAAALTVTLAGGLSACAPMTPRATRNTAIGAGVGAVGGALISGGDVGTTVGGAVIGGVIGNVITDDRHPSHRRGGN</sequence>
<dbReference type="AlphaFoldDB" id="A0A5E4XIL4"/>
<proteinExistence type="predicted"/>
<gene>
    <name evidence="1" type="ORF">PTE30175_03808</name>
</gene>
<reference evidence="1 2" key="1">
    <citation type="submission" date="2019-08" db="EMBL/GenBank/DDBJ databases">
        <authorList>
            <person name="Peeters C."/>
        </authorList>
    </citation>
    <scope>NUCLEOTIDE SEQUENCE [LARGE SCALE GENOMIC DNA]</scope>
    <source>
        <strain evidence="1 2">LMG 30175</strain>
    </source>
</reference>
<name>A0A5E4XIL4_9BURK</name>
<organism evidence="1 2">
    <name type="scientific">Pandoraea terrae</name>
    <dbReference type="NCBI Taxonomy" id="1537710"/>
    <lineage>
        <taxon>Bacteria</taxon>
        <taxon>Pseudomonadati</taxon>
        <taxon>Pseudomonadota</taxon>
        <taxon>Betaproteobacteria</taxon>
        <taxon>Burkholderiales</taxon>
        <taxon>Burkholderiaceae</taxon>
        <taxon>Pandoraea</taxon>
    </lineage>
</organism>
<evidence type="ECO:0000313" key="1">
    <source>
        <dbReference type="EMBL" id="VVE36052.1"/>
    </source>
</evidence>